<evidence type="ECO:0000313" key="2">
    <source>
        <dbReference type="EMBL" id="GFB22717.1"/>
    </source>
</evidence>
<organism evidence="2">
    <name type="scientific">Tanacetum cinerariifolium</name>
    <name type="common">Dalmatian daisy</name>
    <name type="synonym">Chrysanthemum cinerariifolium</name>
    <dbReference type="NCBI Taxonomy" id="118510"/>
    <lineage>
        <taxon>Eukaryota</taxon>
        <taxon>Viridiplantae</taxon>
        <taxon>Streptophyta</taxon>
        <taxon>Embryophyta</taxon>
        <taxon>Tracheophyta</taxon>
        <taxon>Spermatophyta</taxon>
        <taxon>Magnoliopsida</taxon>
        <taxon>eudicotyledons</taxon>
        <taxon>Gunneridae</taxon>
        <taxon>Pentapetalae</taxon>
        <taxon>asterids</taxon>
        <taxon>campanulids</taxon>
        <taxon>Asterales</taxon>
        <taxon>Asteraceae</taxon>
        <taxon>Asteroideae</taxon>
        <taxon>Anthemideae</taxon>
        <taxon>Anthemidinae</taxon>
        <taxon>Tanacetum</taxon>
    </lineage>
</organism>
<dbReference type="InterPro" id="IPR052160">
    <property type="entry name" value="Gypsy_RT_Integrase-like"/>
</dbReference>
<accession>A0A699L8X7</accession>
<comment type="caution">
    <text evidence="2">The sequence shown here is derived from an EMBL/GenBank/DDBJ whole genome shotgun (WGS) entry which is preliminary data.</text>
</comment>
<keyword evidence="2" id="KW-0808">Transferase</keyword>
<dbReference type="GO" id="GO:0003964">
    <property type="term" value="F:RNA-directed DNA polymerase activity"/>
    <property type="evidence" value="ECO:0007669"/>
    <property type="project" value="UniProtKB-KW"/>
</dbReference>
<feature type="non-terminal residue" evidence="2">
    <location>
        <position position="1"/>
    </location>
</feature>
<dbReference type="GO" id="GO:0003676">
    <property type="term" value="F:nucleic acid binding"/>
    <property type="evidence" value="ECO:0007669"/>
    <property type="project" value="InterPro"/>
</dbReference>
<evidence type="ECO:0000259" key="1">
    <source>
        <dbReference type="PROSITE" id="PS50994"/>
    </source>
</evidence>
<gene>
    <name evidence="2" type="ORF">Tci_694688</name>
</gene>
<proteinExistence type="predicted"/>
<keyword evidence="2" id="KW-0548">Nucleotidyltransferase</keyword>
<dbReference type="InterPro" id="IPR001584">
    <property type="entry name" value="Integrase_cat-core"/>
</dbReference>
<dbReference type="Pfam" id="PF00665">
    <property type="entry name" value="rve"/>
    <property type="match status" value="1"/>
</dbReference>
<name>A0A699L8X7_TANCI</name>
<keyword evidence="2" id="KW-0695">RNA-directed DNA polymerase</keyword>
<dbReference type="InterPro" id="IPR036397">
    <property type="entry name" value="RNaseH_sf"/>
</dbReference>
<dbReference type="PROSITE" id="PS50994">
    <property type="entry name" value="INTEGRASE"/>
    <property type="match status" value="1"/>
</dbReference>
<dbReference type="EMBL" id="BKCJ010580052">
    <property type="protein sequence ID" value="GFB22717.1"/>
    <property type="molecule type" value="Genomic_DNA"/>
</dbReference>
<dbReference type="SUPFAM" id="SSF53098">
    <property type="entry name" value="Ribonuclease H-like"/>
    <property type="match status" value="1"/>
</dbReference>
<dbReference type="AlphaFoldDB" id="A0A699L8X7"/>
<sequence length="284" mass="33054">KHKEAEDLATYHLSRFKNPHMEVLTEGEIVDKFSNEHLMVLKSKFNNDEPRSGNISSRNEMPQNNIQVCEVFDVWGLDFMGPFLQSRSNKYILVAVDYMSKWVEAQAFVVKFLSQLFARFEVPKALISDKGIHFCNSELEKALQKHGVTHKLSTAYHPQSNRETEVTNKDIKRILERSVGYNPKDWSKKLKDALWIFGTTYKTPTMCTHFRLVYGKACHLPVEIEHKAHWASKVCNMDLMLASESRLMQLNELAELRDGAYKNTRIYKEWTKNGMILDFMVIMI</sequence>
<dbReference type="GO" id="GO:0015074">
    <property type="term" value="P:DNA integration"/>
    <property type="evidence" value="ECO:0007669"/>
    <property type="project" value="InterPro"/>
</dbReference>
<protein>
    <submittedName>
        <fullName evidence="2">Reverse transcriptase domain-containing protein</fullName>
    </submittedName>
</protein>
<dbReference type="Gene3D" id="3.30.420.10">
    <property type="entry name" value="Ribonuclease H-like superfamily/Ribonuclease H"/>
    <property type="match status" value="1"/>
</dbReference>
<feature type="domain" description="Integrase catalytic" evidence="1">
    <location>
        <begin position="58"/>
        <end position="229"/>
    </location>
</feature>
<dbReference type="PANTHER" id="PTHR47266">
    <property type="entry name" value="ENDONUCLEASE-RELATED"/>
    <property type="match status" value="1"/>
</dbReference>
<reference evidence="2" key="1">
    <citation type="journal article" date="2019" name="Sci. Rep.">
        <title>Draft genome of Tanacetum cinerariifolium, the natural source of mosquito coil.</title>
        <authorList>
            <person name="Yamashiro T."/>
            <person name="Shiraishi A."/>
            <person name="Satake H."/>
            <person name="Nakayama K."/>
        </authorList>
    </citation>
    <scope>NUCLEOTIDE SEQUENCE</scope>
</reference>
<dbReference type="InterPro" id="IPR012337">
    <property type="entry name" value="RNaseH-like_sf"/>
</dbReference>